<dbReference type="OrthoDB" id="9809995at2"/>
<dbReference type="AlphaFoldDB" id="A0A2R3QCW7"/>
<dbReference type="EMBL" id="CP027667">
    <property type="protein sequence ID" value="AVO49622.1"/>
    <property type="molecule type" value="Genomic_DNA"/>
</dbReference>
<dbReference type="Gene3D" id="3.30.420.40">
    <property type="match status" value="2"/>
</dbReference>
<evidence type="ECO:0000313" key="2">
    <source>
        <dbReference type="EMBL" id="AVO49622.1"/>
    </source>
</evidence>
<name>A0A2R3QCW7_9BURK</name>
<dbReference type="PANTHER" id="PTHR11735:SF11">
    <property type="entry name" value="TRNA THREONYLCARBAMOYLADENOSINE BIOSYNTHESIS PROTEIN TSAB"/>
    <property type="match status" value="1"/>
</dbReference>
<dbReference type="InterPro" id="IPR000905">
    <property type="entry name" value="Gcp-like_dom"/>
</dbReference>
<dbReference type="PANTHER" id="PTHR11735">
    <property type="entry name" value="TRNA N6-ADENOSINE THREONYLCARBAMOYLTRANSFERASE"/>
    <property type="match status" value="1"/>
</dbReference>
<proteinExistence type="predicted"/>
<keyword evidence="3" id="KW-1185">Reference proteome</keyword>
<evidence type="ECO:0000313" key="3">
    <source>
        <dbReference type="Proteomes" id="UP000237925"/>
    </source>
</evidence>
<organism evidence="2 3">
    <name type="scientific">Melaminivora suipulveris</name>
    <dbReference type="NCBI Taxonomy" id="2109913"/>
    <lineage>
        <taxon>Bacteria</taxon>
        <taxon>Pseudomonadati</taxon>
        <taxon>Pseudomonadota</taxon>
        <taxon>Betaproteobacteria</taxon>
        <taxon>Burkholderiales</taxon>
        <taxon>Comamonadaceae</taxon>
        <taxon>Melaminivora</taxon>
    </lineage>
</organism>
<dbReference type="SUPFAM" id="SSF53067">
    <property type="entry name" value="Actin-like ATPase domain"/>
    <property type="match status" value="2"/>
</dbReference>
<dbReference type="GO" id="GO:0002949">
    <property type="term" value="P:tRNA threonylcarbamoyladenosine modification"/>
    <property type="evidence" value="ECO:0007669"/>
    <property type="project" value="InterPro"/>
</dbReference>
<feature type="domain" description="Gcp-like" evidence="1">
    <location>
        <begin position="35"/>
        <end position="138"/>
    </location>
</feature>
<dbReference type="Pfam" id="PF00814">
    <property type="entry name" value="TsaD"/>
    <property type="match status" value="1"/>
</dbReference>
<dbReference type="GO" id="GO:0016740">
    <property type="term" value="F:transferase activity"/>
    <property type="evidence" value="ECO:0007669"/>
    <property type="project" value="UniProtKB-KW"/>
</dbReference>
<evidence type="ECO:0000259" key="1">
    <source>
        <dbReference type="Pfam" id="PF00814"/>
    </source>
</evidence>
<dbReference type="NCBIfam" id="TIGR03725">
    <property type="entry name" value="T6A_YeaZ"/>
    <property type="match status" value="1"/>
</dbReference>
<protein>
    <submittedName>
        <fullName evidence="2">tRNA (Adenosine(37)-N6)-threonylcarbamoyltransferase complex dimerization subunit type 1 TsaB</fullName>
    </submittedName>
</protein>
<gene>
    <name evidence="2" type="primary">tsaB</name>
    <name evidence="2" type="ORF">C6568_10330</name>
</gene>
<dbReference type="Proteomes" id="UP000237925">
    <property type="component" value="Chromosome"/>
</dbReference>
<dbReference type="GO" id="GO:0005829">
    <property type="term" value="C:cytosol"/>
    <property type="evidence" value="ECO:0007669"/>
    <property type="project" value="TreeGrafter"/>
</dbReference>
<dbReference type="KEGG" id="mela:C6568_10330"/>
<reference evidence="2 3" key="1">
    <citation type="submission" date="2018-03" db="EMBL/GenBank/DDBJ databases">
        <title>Genome sequencing of Melaminivora sp.</title>
        <authorList>
            <person name="Kim S.-J."/>
            <person name="Heo J."/>
            <person name="Ahn J.-H."/>
            <person name="Kwon S.-W."/>
        </authorList>
    </citation>
    <scope>NUCLEOTIDE SEQUENCE [LARGE SCALE GENOMIC DNA]</scope>
    <source>
        <strain evidence="2 3">SC2-9</strain>
    </source>
</reference>
<accession>A0A2R3QCW7</accession>
<sequence length="233" mass="24266">MNLLAFDTSTDTLSIAVQRACQVLEHTGAGGAQASTTLIPEIRRLLQRAGLGLGDLQAVVFGRGPGSFTGLRTACSVAQGLAFGARGGRGIDALPVDTLLAVAEQARLAHGCTRVVAALDARMNEVYWAPFEWRAGEWHASEDFRLTAPEAVAVPAGWTLAGNAHAAYGERLPTAAQVQALPTAAALLSLAPALLARGDAVAAEAALPHYVRDKVAQTSAEREALRAAQAQRP</sequence>
<dbReference type="InterPro" id="IPR043129">
    <property type="entry name" value="ATPase_NBD"/>
</dbReference>
<dbReference type="CDD" id="cd24032">
    <property type="entry name" value="ASKHA_NBD_TsaB"/>
    <property type="match status" value="1"/>
</dbReference>
<keyword evidence="2" id="KW-0808">Transferase</keyword>
<dbReference type="InterPro" id="IPR022496">
    <property type="entry name" value="T6A_TsaB"/>
</dbReference>
<dbReference type="RefSeq" id="WP_106684054.1">
    <property type="nucleotide sequence ID" value="NZ_CP027667.1"/>
</dbReference>